<accession>A0ABW2K4F2</accession>
<proteinExistence type="predicted"/>
<evidence type="ECO:0000256" key="3">
    <source>
        <dbReference type="ARBA" id="ARBA00023163"/>
    </source>
</evidence>
<dbReference type="PANTHER" id="PTHR44846:SF1">
    <property type="entry name" value="MANNOSYL-D-GLYCERATE TRANSPORT_METABOLISM SYSTEM REPRESSOR MNGR-RELATED"/>
    <property type="match status" value="1"/>
</dbReference>
<dbReference type="SUPFAM" id="SSF46785">
    <property type="entry name" value="Winged helix' DNA-binding domain"/>
    <property type="match status" value="1"/>
</dbReference>
<dbReference type="RefSeq" id="WP_289216599.1">
    <property type="nucleotide sequence ID" value="NZ_JAPVRC010000007.1"/>
</dbReference>
<evidence type="ECO:0000256" key="2">
    <source>
        <dbReference type="ARBA" id="ARBA00023125"/>
    </source>
</evidence>
<gene>
    <name evidence="5" type="ORF">ACFQMN_12440</name>
</gene>
<keyword evidence="6" id="KW-1185">Reference proteome</keyword>
<dbReference type="Proteomes" id="UP001596494">
    <property type="component" value="Unassembled WGS sequence"/>
</dbReference>
<feature type="domain" description="HTH gntR-type" evidence="4">
    <location>
        <begin position="8"/>
        <end position="76"/>
    </location>
</feature>
<name>A0ABW2K4F2_9BACI</name>
<dbReference type="SUPFAM" id="SSF64288">
    <property type="entry name" value="Chorismate lyase-like"/>
    <property type="match status" value="1"/>
</dbReference>
<dbReference type="InterPro" id="IPR000524">
    <property type="entry name" value="Tscrpt_reg_HTH_GntR"/>
</dbReference>
<dbReference type="Pfam" id="PF07702">
    <property type="entry name" value="UTRA"/>
    <property type="match status" value="1"/>
</dbReference>
<dbReference type="Pfam" id="PF00392">
    <property type="entry name" value="GntR"/>
    <property type="match status" value="1"/>
</dbReference>
<reference evidence="6" key="1">
    <citation type="journal article" date="2019" name="Int. J. Syst. Evol. Microbiol.">
        <title>The Global Catalogue of Microorganisms (GCM) 10K type strain sequencing project: providing services to taxonomists for standard genome sequencing and annotation.</title>
        <authorList>
            <consortium name="The Broad Institute Genomics Platform"/>
            <consortium name="The Broad Institute Genome Sequencing Center for Infectious Disease"/>
            <person name="Wu L."/>
            <person name="Ma J."/>
        </authorList>
    </citation>
    <scope>NUCLEOTIDE SEQUENCE [LARGE SCALE GENOMIC DNA]</scope>
    <source>
        <strain evidence="6">CCUG 73951</strain>
    </source>
</reference>
<dbReference type="InterPro" id="IPR036388">
    <property type="entry name" value="WH-like_DNA-bd_sf"/>
</dbReference>
<evidence type="ECO:0000259" key="4">
    <source>
        <dbReference type="PROSITE" id="PS50949"/>
    </source>
</evidence>
<keyword evidence="1" id="KW-0805">Transcription regulation</keyword>
<organism evidence="5 6">
    <name type="scientific">Halobacillus campisalis</name>
    <dbReference type="NCBI Taxonomy" id="435909"/>
    <lineage>
        <taxon>Bacteria</taxon>
        <taxon>Bacillati</taxon>
        <taxon>Bacillota</taxon>
        <taxon>Bacilli</taxon>
        <taxon>Bacillales</taxon>
        <taxon>Bacillaceae</taxon>
        <taxon>Halobacillus</taxon>
    </lineage>
</organism>
<dbReference type="SMART" id="SM00866">
    <property type="entry name" value="UTRA"/>
    <property type="match status" value="1"/>
</dbReference>
<dbReference type="PRINTS" id="PR00035">
    <property type="entry name" value="HTHGNTR"/>
</dbReference>
<sequence>MTEKQRKLPLYVQIRNKMVQNIQDGVWQPGEAIPSESQLIEQYNVSRTTVRQSIRDLVQKGVLVTKRGAPTKVRQTPSEEMENPGVFHHELGAELGVKVIRSEALNDHFFAQNQLELSDEEEVYVFERVRTAEGNPIACQQSFFPMSIAHKLKDEAAETFDFITFLGRHNIHYTNIKEQVTASNATAYEADLLGITPGEALIEIRRKTLGGDNLPIEYSRTKYIPSSFSYRVEIGK</sequence>
<dbReference type="CDD" id="cd07377">
    <property type="entry name" value="WHTH_GntR"/>
    <property type="match status" value="1"/>
</dbReference>
<dbReference type="PROSITE" id="PS50949">
    <property type="entry name" value="HTH_GNTR"/>
    <property type="match status" value="1"/>
</dbReference>
<dbReference type="PANTHER" id="PTHR44846">
    <property type="entry name" value="MANNOSYL-D-GLYCERATE TRANSPORT/METABOLISM SYSTEM REPRESSOR MNGR-RELATED"/>
    <property type="match status" value="1"/>
</dbReference>
<keyword evidence="3" id="KW-0804">Transcription</keyword>
<dbReference type="InterPro" id="IPR036390">
    <property type="entry name" value="WH_DNA-bd_sf"/>
</dbReference>
<evidence type="ECO:0000313" key="5">
    <source>
        <dbReference type="EMBL" id="MFC7321686.1"/>
    </source>
</evidence>
<dbReference type="InterPro" id="IPR050679">
    <property type="entry name" value="Bact_HTH_transcr_reg"/>
</dbReference>
<dbReference type="Gene3D" id="3.40.1410.10">
    <property type="entry name" value="Chorismate lyase-like"/>
    <property type="match status" value="1"/>
</dbReference>
<evidence type="ECO:0000256" key="1">
    <source>
        <dbReference type="ARBA" id="ARBA00023015"/>
    </source>
</evidence>
<dbReference type="EMBL" id="JBHTBY010000011">
    <property type="protein sequence ID" value="MFC7321686.1"/>
    <property type="molecule type" value="Genomic_DNA"/>
</dbReference>
<dbReference type="InterPro" id="IPR011663">
    <property type="entry name" value="UTRA"/>
</dbReference>
<keyword evidence="2" id="KW-0238">DNA-binding</keyword>
<evidence type="ECO:0000313" key="6">
    <source>
        <dbReference type="Proteomes" id="UP001596494"/>
    </source>
</evidence>
<dbReference type="SMART" id="SM00345">
    <property type="entry name" value="HTH_GNTR"/>
    <property type="match status" value="1"/>
</dbReference>
<comment type="caution">
    <text evidence="5">The sequence shown here is derived from an EMBL/GenBank/DDBJ whole genome shotgun (WGS) entry which is preliminary data.</text>
</comment>
<protein>
    <submittedName>
        <fullName evidence="5">GntR family transcriptional regulator</fullName>
    </submittedName>
</protein>
<dbReference type="Gene3D" id="1.10.10.10">
    <property type="entry name" value="Winged helix-like DNA-binding domain superfamily/Winged helix DNA-binding domain"/>
    <property type="match status" value="1"/>
</dbReference>
<dbReference type="InterPro" id="IPR028978">
    <property type="entry name" value="Chorismate_lyase_/UTRA_dom_sf"/>
</dbReference>